<feature type="region of interest" description="Disordered" evidence="1">
    <location>
        <begin position="176"/>
        <end position="198"/>
    </location>
</feature>
<evidence type="ECO:0000313" key="4">
    <source>
        <dbReference type="EnsemblMetazoa" id="HelroP172545"/>
    </source>
</evidence>
<reference evidence="4" key="3">
    <citation type="submission" date="2015-06" db="UniProtKB">
        <authorList>
            <consortium name="EnsemblMetazoa"/>
        </authorList>
    </citation>
    <scope>IDENTIFICATION</scope>
</reference>
<feature type="compositionally biased region" description="Low complexity" evidence="1">
    <location>
        <begin position="48"/>
        <end position="67"/>
    </location>
</feature>
<feature type="transmembrane region" description="Helical" evidence="2">
    <location>
        <begin position="214"/>
        <end position="235"/>
    </location>
</feature>
<dbReference type="EnsemblMetazoa" id="HelroT172545">
    <property type="protein sequence ID" value="HelroP172545"/>
    <property type="gene ID" value="HelroG172545"/>
</dbReference>
<keyword evidence="2" id="KW-0812">Transmembrane</keyword>
<dbReference type="KEGG" id="hro:HELRODRAFT_172545"/>
<dbReference type="RefSeq" id="XP_009017466.1">
    <property type="nucleotide sequence ID" value="XM_009019218.1"/>
</dbReference>
<organism evidence="4 5">
    <name type="scientific">Helobdella robusta</name>
    <name type="common">Californian leech</name>
    <dbReference type="NCBI Taxonomy" id="6412"/>
    <lineage>
        <taxon>Eukaryota</taxon>
        <taxon>Metazoa</taxon>
        <taxon>Spiralia</taxon>
        <taxon>Lophotrochozoa</taxon>
        <taxon>Annelida</taxon>
        <taxon>Clitellata</taxon>
        <taxon>Hirudinea</taxon>
        <taxon>Rhynchobdellida</taxon>
        <taxon>Glossiphoniidae</taxon>
        <taxon>Helobdella</taxon>
    </lineage>
</organism>
<evidence type="ECO:0000313" key="5">
    <source>
        <dbReference type="Proteomes" id="UP000015101"/>
    </source>
</evidence>
<keyword evidence="2" id="KW-1133">Transmembrane helix</keyword>
<feature type="compositionally biased region" description="Polar residues" evidence="1">
    <location>
        <begin position="88"/>
        <end position="112"/>
    </location>
</feature>
<gene>
    <name evidence="4" type="primary">20204076</name>
    <name evidence="3" type="ORF">HELRODRAFT_172545</name>
</gene>
<keyword evidence="2" id="KW-0472">Membrane</keyword>
<dbReference type="AlphaFoldDB" id="T1F5H7"/>
<evidence type="ECO:0000313" key="3">
    <source>
        <dbReference type="EMBL" id="ESO04197.1"/>
    </source>
</evidence>
<accession>T1F5H7</accession>
<feature type="compositionally biased region" description="Basic residues" evidence="1">
    <location>
        <begin position="115"/>
        <end position="124"/>
    </location>
</feature>
<keyword evidence="5" id="KW-1185">Reference proteome</keyword>
<evidence type="ECO:0000256" key="2">
    <source>
        <dbReference type="SAM" id="Phobius"/>
    </source>
</evidence>
<dbReference type="InParanoid" id="T1F5H7"/>
<sequence>MIHSAYYCIYSRRPDLLQQWYILLEELKSFNAEESGSKKDCDNQDVGSNVANNNDNNNNSDNNNSAKNVDENVEKIYGDKLKTEKQVPPTSANLVSTKQRNKKSAINSNNDNSKQRKYNRKYKKQNIDIKSSELSDATIQPATSTTTSLATSSSSSSDTPKKSLLSLASASSLSSSLHSSSSVTDSEKTGNDGLISGRVTKDNRSRREFLDMTAMFVTLLFFVMIVAFVLAKVYVNYPDVSLVDLVSFDVSFLLQYPDDEAKGPPF</sequence>
<feature type="region of interest" description="Disordered" evidence="1">
    <location>
        <begin position="33"/>
        <end position="140"/>
    </location>
</feature>
<dbReference type="EMBL" id="AMQM01004271">
    <property type="status" value="NOT_ANNOTATED_CDS"/>
    <property type="molecule type" value="Genomic_DNA"/>
</dbReference>
<reference evidence="5" key="1">
    <citation type="submission" date="2012-12" db="EMBL/GenBank/DDBJ databases">
        <authorList>
            <person name="Hellsten U."/>
            <person name="Grimwood J."/>
            <person name="Chapman J.A."/>
            <person name="Shapiro H."/>
            <person name="Aerts A."/>
            <person name="Otillar R.P."/>
            <person name="Terry A.Y."/>
            <person name="Boore J.L."/>
            <person name="Simakov O."/>
            <person name="Marletaz F."/>
            <person name="Cho S.-J."/>
            <person name="Edsinger-Gonzales E."/>
            <person name="Havlak P."/>
            <person name="Kuo D.-H."/>
            <person name="Larsson T."/>
            <person name="Lv J."/>
            <person name="Arendt D."/>
            <person name="Savage R."/>
            <person name="Osoegawa K."/>
            <person name="de Jong P."/>
            <person name="Lindberg D.R."/>
            <person name="Seaver E.C."/>
            <person name="Weisblat D.A."/>
            <person name="Putnam N.H."/>
            <person name="Grigoriev I.V."/>
            <person name="Rokhsar D.S."/>
        </authorList>
    </citation>
    <scope>NUCLEOTIDE SEQUENCE</scope>
</reference>
<dbReference type="Proteomes" id="UP000015101">
    <property type="component" value="Unassembled WGS sequence"/>
</dbReference>
<dbReference type="EMBL" id="KB096502">
    <property type="protein sequence ID" value="ESO04197.1"/>
    <property type="molecule type" value="Genomic_DNA"/>
</dbReference>
<name>T1F5H7_HELRO</name>
<dbReference type="CTD" id="20204076"/>
<reference evidence="3 5" key="2">
    <citation type="journal article" date="2013" name="Nature">
        <title>Insights into bilaterian evolution from three spiralian genomes.</title>
        <authorList>
            <person name="Simakov O."/>
            <person name="Marletaz F."/>
            <person name="Cho S.J."/>
            <person name="Edsinger-Gonzales E."/>
            <person name="Havlak P."/>
            <person name="Hellsten U."/>
            <person name="Kuo D.H."/>
            <person name="Larsson T."/>
            <person name="Lv J."/>
            <person name="Arendt D."/>
            <person name="Savage R."/>
            <person name="Osoegawa K."/>
            <person name="de Jong P."/>
            <person name="Grimwood J."/>
            <person name="Chapman J.A."/>
            <person name="Shapiro H."/>
            <person name="Aerts A."/>
            <person name="Otillar R.P."/>
            <person name="Terry A.Y."/>
            <person name="Boore J.L."/>
            <person name="Grigoriev I.V."/>
            <person name="Lindberg D.R."/>
            <person name="Seaver E.C."/>
            <person name="Weisblat D.A."/>
            <person name="Putnam N.H."/>
            <person name="Rokhsar D.S."/>
        </authorList>
    </citation>
    <scope>NUCLEOTIDE SEQUENCE</scope>
</reference>
<protein>
    <submittedName>
        <fullName evidence="3 4">Uncharacterized protein</fullName>
    </submittedName>
</protein>
<proteinExistence type="predicted"/>
<feature type="compositionally biased region" description="Basic and acidic residues" evidence="1">
    <location>
        <begin position="68"/>
        <end position="85"/>
    </location>
</feature>
<evidence type="ECO:0000256" key="1">
    <source>
        <dbReference type="SAM" id="MobiDB-lite"/>
    </source>
</evidence>
<dbReference type="GeneID" id="20204076"/>
<dbReference type="HOGENOM" id="CLU_1046883_0_0_1"/>